<comment type="caution">
    <text evidence="3">The sequence shown here is derived from an EMBL/GenBank/DDBJ whole genome shotgun (WGS) entry which is preliminary data.</text>
</comment>
<accession>A0ABV5UZI8</accession>
<reference evidence="3 4" key="1">
    <citation type="submission" date="2024-09" db="EMBL/GenBank/DDBJ databases">
        <authorList>
            <person name="Sun Q."/>
            <person name="Mori K."/>
        </authorList>
    </citation>
    <scope>NUCLEOTIDE SEQUENCE [LARGE SCALE GENOMIC DNA]</scope>
    <source>
        <strain evidence="3 4">JCM 12763</strain>
    </source>
</reference>
<proteinExistence type="predicted"/>
<dbReference type="RefSeq" id="WP_141339215.1">
    <property type="nucleotide sequence ID" value="NZ_JBHMAX010000005.1"/>
</dbReference>
<feature type="compositionally biased region" description="Gly residues" evidence="1">
    <location>
        <begin position="155"/>
        <end position="165"/>
    </location>
</feature>
<dbReference type="EMBL" id="JBHMAX010000005">
    <property type="protein sequence ID" value="MFB9730969.1"/>
    <property type="molecule type" value="Genomic_DNA"/>
</dbReference>
<feature type="compositionally biased region" description="Basic and acidic residues" evidence="1">
    <location>
        <begin position="123"/>
        <end position="134"/>
    </location>
</feature>
<evidence type="ECO:0000313" key="4">
    <source>
        <dbReference type="Proteomes" id="UP001589613"/>
    </source>
</evidence>
<evidence type="ECO:0000313" key="3">
    <source>
        <dbReference type="EMBL" id="MFB9730969.1"/>
    </source>
</evidence>
<evidence type="ECO:0000259" key="2">
    <source>
        <dbReference type="Pfam" id="PF05239"/>
    </source>
</evidence>
<dbReference type="Proteomes" id="UP001589613">
    <property type="component" value="Unassembled WGS sequence"/>
</dbReference>
<dbReference type="InterPro" id="IPR011033">
    <property type="entry name" value="PRC_barrel-like_sf"/>
</dbReference>
<dbReference type="InterPro" id="IPR027275">
    <property type="entry name" value="PRC-brl_dom"/>
</dbReference>
<feature type="domain" description="PRC-barrel" evidence="2">
    <location>
        <begin position="8"/>
        <end position="75"/>
    </location>
</feature>
<dbReference type="Pfam" id="PF05239">
    <property type="entry name" value="PRC"/>
    <property type="match status" value="1"/>
</dbReference>
<dbReference type="InterPro" id="IPR014747">
    <property type="entry name" value="Bac_photo_RC_H_C"/>
</dbReference>
<keyword evidence="4" id="KW-1185">Reference proteome</keyword>
<dbReference type="Gene3D" id="3.90.50.10">
    <property type="entry name" value="Photosynthetic Reaction Center, subunit H, domain 2"/>
    <property type="match status" value="1"/>
</dbReference>
<sequence>MDMDSNVDQERISALYDAEVRTTDGDRLGQVGQVYLDDETGAPAWVSVRTGASEAGESLVPLVGAEVQEGTIRVAHTRQEVEDAPTVEAGTHLDEDAQHRLFRHYGLVRPQEPARTDAGADDSLARRAELRPEEAVTGASENVAYPSAQDRPEGPVGGPTTGPGRPGRLRRHEGSGPRS</sequence>
<organism evidence="3 4">
    <name type="scientific">Ornithinimicrobium kibberense</name>
    <dbReference type="NCBI Taxonomy" id="282060"/>
    <lineage>
        <taxon>Bacteria</taxon>
        <taxon>Bacillati</taxon>
        <taxon>Actinomycetota</taxon>
        <taxon>Actinomycetes</taxon>
        <taxon>Micrococcales</taxon>
        <taxon>Ornithinimicrobiaceae</taxon>
        <taxon>Ornithinimicrobium</taxon>
    </lineage>
</organism>
<evidence type="ECO:0000256" key="1">
    <source>
        <dbReference type="SAM" id="MobiDB-lite"/>
    </source>
</evidence>
<protein>
    <submittedName>
        <fullName evidence="3">PRC-barrel domain-containing protein</fullName>
    </submittedName>
</protein>
<dbReference type="SUPFAM" id="SSF50346">
    <property type="entry name" value="PRC-barrel domain"/>
    <property type="match status" value="1"/>
</dbReference>
<name>A0ABV5UZI8_9MICO</name>
<gene>
    <name evidence="3" type="ORF">ACFFN0_02800</name>
</gene>
<feature type="region of interest" description="Disordered" evidence="1">
    <location>
        <begin position="107"/>
        <end position="179"/>
    </location>
</feature>